<comment type="catalytic activity">
    <reaction evidence="1">
        <text>ATP + protein L-histidine = ADP + protein N-phospho-L-histidine.</text>
        <dbReference type="EC" id="2.7.13.3"/>
    </reaction>
</comment>
<dbReference type="Proteomes" id="UP000027601">
    <property type="component" value="Unassembled WGS sequence"/>
</dbReference>
<dbReference type="PRINTS" id="PR00344">
    <property type="entry name" value="BCTRLSENSOR"/>
</dbReference>
<gene>
    <name evidence="16" type="ORF">JCM15093_508</name>
</gene>
<feature type="coiled-coil region" evidence="13">
    <location>
        <begin position="399"/>
        <end position="440"/>
    </location>
</feature>
<dbReference type="STRING" id="1121097.GCA_000428125_01156"/>
<evidence type="ECO:0000256" key="7">
    <source>
        <dbReference type="ARBA" id="ARBA00022741"/>
    </source>
</evidence>
<dbReference type="FunFam" id="3.30.565.10:FF:000006">
    <property type="entry name" value="Sensor histidine kinase WalK"/>
    <property type="match status" value="1"/>
</dbReference>
<evidence type="ECO:0000256" key="14">
    <source>
        <dbReference type="SAM" id="Phobius"/>
    </source>
</evidence>
<keyword evidence="10 14" id="KW-1133">Transmembrane helix</keyword>
<dbReference type="AlphaFoldDB" id="A0A069CZC5"/>
<reference evidence="16 17" key="1">
    <citation type="journal article" date="2015" name="Microbes Environ.">
        <title>Distribution and evolution of nitrogen fixation genes in the phylum bacteroidetes.</title>
        <authorList>
            <person name="Inoue J."/>
            <person name="Oshima K."/>
            <person name="Suda W."/>
            <person name="Sakamoto M."/>
            <person name="Iino T."/>
            <person name="Noda S."/>
            <person name="Hongoh Y."/>
            <person name="Hattori M."/>
            <person name="Ohkuma M."/>
        </authorList>
    </citation>
    <scope>NUCLEOTIDE SEQUENCE [LARGE SCALE GENOMIC DNA]</scope>
    <source>
        <strain evidence="16 17">JCM 15093</strain>
    </source>
</reference>
<keyword evidence="7" id="KW-0547">Nucleotide-binding</keyword>
<dbReference type="Gene3D" id="3.30.565.10">
    <property type="entry name" value="Histidine kinase-like ATPase, C-terminal domain"/>
    <property type="match status" value="1"/>
</dbReference>
<evidence type="ECO:0000256" key="2">
    <source>
        <dbReference type="ARBA" id="ARBA00004370"/>
    </source>
</evidence>
<evidence type="ECO:0000256" key="4">
    <source>
        <dbReference type="ARBA" id="ARBA00022553"/>
    </source>
</evidence>
<keyword evidence="4" id="KW-0597">Phosphoprotein</keyword>
<dbReference type="Pfam" id="PF02518">
    <property type="entry name" value="HATPase_c"/>
    <property type="match status" value="1"/>
</dbReference>
<dbReference type="InterPro" id="IPR004358">
    <property type="entry name" value="Sig_transdc_His_kin-like_C"/>
</dbReference>
<keyword evidence="6 14" id="KW-0812">Transmembrane</keyword>
<evidence type="ECO:0000256" key="11">
    <source>
        <dbReference type="ARBA" id="ARBA00023012"/>
    </source>
</evidence>
<dbReference type="PANTHER" id="PTHR43711">
    <property type="entry name" value="TWO-COMPONENT HISTIDINE KINASE"/>
    <property type="match status" value="1"/>
</dbReference>
<dbReference type="SUPFAM" id="SSF55874">
    <property type="entry name" value="ATPase domain of HSP90 chaperone/DNA topoisomerase II/histidine kinase"/>
    <property type="match status" value="1"/>
</dbReference>
<dbReference type="InterPro" id="IPR005467">
    <property type="entry name" value="His_kinase_dom"/>
</dbReference>
<dbReference type="SMART" id="SM00388">
    <property type="entry name" value="HisKA"/>
    <property type="match status" value="1"/>
</dbReference>
<keyword evidence="8 16" id="KW-0418">Kinase</keyword>
<dbReference type="GO" id="GO:0000155">
    <property type="term" value="F:phosphorelay sensor kinase activity"/>
    <property type="evidence" value="ECO:0007669"/>
    <property type="project" value="InterPro"/>
</dbReference>
<keyword evidence="12 14" id="KW-0472">Membrane</keyword>
<dbReference type="InterPro" id="IPR003594">
    <property type="entry name" value="HATPase_dom"/>
</dbReference>
<protein>
    <recommendedName>
        <fullName evidence="3">histidine kinase</fullName>
        <ecNumber evidence="3">2.7.13.3</ecNumber>
    </recommendedName>
</protein>
<evidence type="ECO:0000256" key="12">
    <source>
        <dbReference type="ARBA" id="ARBA00023136"/>
    </source>
</evidence>
<evidence type="ECO:0000256" key="9">
    <source>
        <dbReference type="ARBA" id="ARBA00022840"/>
    </source>
</evidence>
<keyword evidence="11" id="KW-0902">Two-component regulatory system</keyword>
<feature type="domain" description="Histidine kinase" evidence="15">
    <location>
        <begin position="447"/>
        <end position="662"/>
    </location>
</feature>
<keyword evidence="5" id="KW-0808">Transferase</keyword>
<proteinExistence type="predicted"/>
<dbReference type="EC" id="2.7.13.3" evidence="3"/>
<evidence type="ECO:0000256" key="1">
    <source>
        <dbReference type="ARBA" id="ARBA00000085"/>
    </source>
</evidence>
<evidence type="ECO:0000256" key="5">
    <source>
        <dbReference type="ARBA" id="ARBA00022679"/>
    </source>
</evidence>
<dbReference type="PROSITE" id="PS50109">
    <property type="entry name" value="HIS_KIN"/>
    <property type="match status" value="1"/>
</dbReference>
<evidence type="ECO:0000313" key="17">
    <source>
        <dbReference type="Proteomes" id="UP000027601"/>
    </source>
</evidence>
<evidence type="ECO:0000256" key="6">
    <source>
        <dbReference type="ARBA" id="ARBA00022692"/>
    </source>
</evidence>
<dbReference type="eggNOG" id="COG2205">
    <property type="taxonomic scope" value="Bacteria"/>
</dbReference>
<comment type="caution">
    <text evidence="16">The sequence shown here is derived from an EMBL/GenBank/DDBJ whole genome shotgun (WGS) entry which is preliminary data.</text>
</comment>
<dbReference type="Pfam" id="PF00512">
    <property type="entry name" value="HisKA"/>
    <property type="match status" value="1"/>
</dbReference>
<evidence type="ECO:0000256" key="3">
    <source>
        <dbReference type="ARBA" id="ARBA00012438"/>
    </source>
</evidence>
<keyword evidence="17" id="KW-1185">Reference proteome</keyword>
<dbReference type="OrthoDB" id="1491460at2"/>
<feature type="transmembrane region" description="Helical" evidence="14">
    <location>
        <begin position="378"/>
        <end position="397"/>
    </location>
</feature>
<dbReference type="PANTHER" id="PTHR43711:SF31">
    <property type="entry name" value="HISTIDINE KINASE"/>
    <property type="match status" value="1"/>
</dbReference>
<dbReference type="SMART" id="SM00387">
    <property type="entry name" value="HATPase_c"/>
    <property type="match status" value="1"/>
</dbReference>
<dbReference type="InterPro" id="IPR050736">
    <property type="entry name" value="Sensor_HK_Regulatory"/>
</dbReference>
<dbReference type="EMBL" id="BAJS01000002">
    <property type="protein sequence ID" value="GAK35416.1"/>
    <property type="molecule type" value="Genomic_DNA"/>
</dbReference>
<evidence type="ECO:0000256" key="8">
    <source>
        <dbReference type="ARBA" id="ARBA00022777"/>
    </source>
</evidence>
<keyword evidence="13" id="KW-0175">Coiled coil</keyword>
<sequence length="667" mass="75884">MKFVYKDQAQRSLLVIFLLFFCLIAIKAHDLTVVKGQIKDSKEILFISAYHSDTRYTSENIAEFIDTYRNLGGNCSVVIENMNCMGLDEAQRWPRRMKRLLDKHPHVAMIVLLGGEAWNSFLKLNDPEYNKVPVMFAMASRNGFLIPNDSISLTDYEPQSVDMYEQMHSVNVKMAIASNHNVIKNIELIRTLYPKNNHLAILTDNTYYGLAHYAYVKKELKKVSGIHPIYIDGRKKSLDQAVEALHGVPHNSVLLLAMWKIDSLNISYVNNAATAFQFVQPHIPVFSLTGTGMGHWAIGGYMPHIEGIGRRLGFKAYEVLDKKEVKAPEMITLRNEYRFDDQKIKEFKINSSLLPKNSILINHIPPFFVVYKKEIETLFLVFITLVLGLVTSLYYYFKMKALKNNMASLNEELRHDKAKLEKSEADLRHAKELAEEANLMKSAFVSNMSHEIRTPLNAIVGFTSLLVENDCATEEQKEYAKIIQTNSDLLLQLISDVLDISRLESGRLKFNYEIRDLAATLSDMVVQTQRLSQEKQVAIATSFSDESLIIETDPLRLQQIVINLVNNALKFTPPGGKITIGFEKDIEDKCVLISVTDTGRGIPAEKHQDVFKRFEKLDEFIQGTGLGLSICKLTINYMGGDIWIDRAYTDGARFVFSHPFTQADRKA</sequence>
<dbReference type="InterPro" id="IPR036097">
    <property type="entry name" value="HisK_dim/P_sf"/>
</dbReference>
<evidence type="ECO:0000313" key="16">
    <source>
        <dbReference type="EMBL" id="GAK35416.1"/>
    </source>
</evidence>
<keyword evidence="9" id="KW-0067">ATP-binding</keyword>
<dbReference type="GO" id="GO:0005524">
    <property type="term" value="F:ATP binding"/>
    <property type="evidence" value="ECO:0007669"/>
    <property type="project" value="UniProtKB-KW"/>
</dbReference>
<comment type="subcellular location">
    <subcellularLocation>
        <location evidence="2">Membrane</location>
    </subcellularLocation>
</comment>
<dbReference type="InterPro" id="IPR003661">
    <property type="entry name" value="HisK_dim/P_dom"/>
</dbReference>
<evidence type="ECO:0000256" key="13">
    <source>
        <dbReference type="SAM" id="Coils"/>
    </source>
</evidence>
<dbReference type="CDD" id="cd00082">
    <property type="entry name" value="HisKA"/>
    <property type="match status" value="1"/>
</dbReference>
<dbReference type="FunFam" id="1.10.287.130:FF:000004">
    <property type="entry name" value="Ethylene receptor 1"/>
    <property type="match status" value="1"/>
</dbReference>
<evidence type="ECO:0000256" key="10">
    <source>
        <dbReference type="ARBA" id="ARBA00022989"/>
    </source>
</evidence>
<evidence type="ECO:0000259" key="15">
    <source>
        <dbReference type="PROSITE" id="PS50109"/>
    </source>
</evidence>
<accession>A0A069CZC5</accession>
<dbReference type="GO" id="GO:0016020">
    <property type="term" value="C:membrane"/>
    <property type="evidence" value="ECO:0007669"/>
    <property type="project" value="UniProtKB-SubCell"/>
</dbReference>
<name>A0A069CZC5_9BACE</name>
<dbReference type="Gene3D" id="1.10.287.130">
    <property type="match status" value="1"/>
</dbReference>
<dbReference type="SUPFAM" id="SSF47384">
    <property type="entry name" value="Homodimeric domain of signal transducing histidine kinase"/>
    <property type="match status" value="1"/>
</dbReference>
<organism evidence="16 17">
    <name type="scientific">Bacteroides graminisolvens DSM 19988 = JCM 15093</name>
    <dbReference type="NCBI Taxonomy" id="1121097"/>
    <lineage>
        <taxon>Bacteria</taxon>
        <taxon>Pseudomonadati</taxon>
        <taxon>Bacteroidota</taxon>
        <taxon>Bacteroidia</taxon>
        <taxon>Bacteroidales</taxon>
        <taxon>Bacteroidaceae</taxon>
        <taxon>Bacteroides</taxon>
    </lineage>
</organism>
<dbReference type="InterPro" id="IPR036890">
    <property type="entry name" value="HATPase_C_sf"/>
</dbReference>